<reference evidence="1 2" key="1">
    <citation type="submission" date="2019-02" db="EMBL/GenBank/DDBJ databases">
        <title>Deep-cultivation of Planctomycetes and their phenomic and genomic characterization uncovers novel biology.</title>
        <authorList>
            <person name="Wiegand S."/>
            <person name="Jogler M."/>
            <person name="Boedeker C."/>
            <person name="Pinto D."/>
            <person name="Vollmers J."/>
            <person name="Rivas-Marin E."/>
            <person name="Kohn T."/>
            <person name="Peeters S.H."/>
            <person name="Heuer A."/>
            <person name="Rast P."/>
            <person name="Oberbeckmann S."/>
            <person name="Bunk B."/>
            <person name="Jeske O."/>
            <person name="Meyerdierks A."/>
            <person name="Storesund J.E."/>
            <person name="Kallscheuer N."/>
            <person name="Luecker S."/>
            <person name="Lage O.M."/>
            <person name="Pohl T."/>
            <person name="Merkel B.J."/>
            <person name="Hornburger P."/>
            <person name="Mueller R.-W."/>
            <person name="Bruemmer F."/>
            <person name="Labrenz M."/>
            <person name="Spormann A.M."/>
            <person name="Op den Camp H."/>
            <person name="Overmann J."/>
            <person name="Amann R."/>
            <person name="Jetten M.S.M."/>
            <person name="Mascher T."/>
            <person name="Medema M.H."/>
            <person name="Devos D.P."/>
            <person name="Kaster A.-K."/>
            <person name="Ovreas L."/>
            <person name="Rohde M."/>
            <person name="Galperin M.Y."/>
            <person name="Jogler C."/>
        </authorList>
    </citation>
    <scope>NUCLEOTIDE SEQUENCE [LARGE SCALE GENOMIC DNA]</scope>
    <source>
        <strain evidence="1 2">V22</strain>
    </source>
</reference>
<proteinExistence type="predicted"/>
<dbReference type="EMBL" id="CP036316">
    <property type="protein sequence ID" value="QDT66614.1"/>
    <property type="molecule type" value="Genomic_DNA"/>
</dbReference>
<organism evidence="1 2">
    <name type="scientific">Calycomorphotria hydatis</name>
    <dbReference type="NCBI Taxonomy" id="2528027"/>
    <lineage>
        <taxon>Bacteria</taxon>
        <taxon>Pseudomonadati</taxon>
        <taxon>Planctomycetota</taxon>
        <taxon>Planctomycetia</taxon>
        <taxon>Planctomycetales</taxon>
        <taxon>Planctomycetaceae</taxon>
        <taxon>Calycomorphotria</taxon>
    </lineage>
</organism>
<gene>
    <name evidence="1" type="ORF">V22_38850</name>
</gene>
<accession>A0A517TE17</accession>
<name>A0A517TE17_9PLAN</name>
<dbReference type="KEGG" id="chya:V22_38850"/>
<keyword evidence="2" id="KW-1185">Reference proteome</keyword>
<dbReference type="AlphaFoldDB" id="A0A517TE17"/>
<protein>
    <submittedName>
        <fullName evidence="1">Uncharacterized protein</fullName>
    </submittedName>
</protein>
<evidence type="ECO:0000313" key="1">
    <source>
        <dbReference type="EMBL" id="QDT66614.1"/>
    </source>
</evidence>
<dbReference type="Proteomes" id="UP000319976">
    <property type="component" value="Chromosome"/>
</dbReference>
<sequence length="46" mass="5179">MDQHREINQKKHFVLSLMLLTSRRGNGLNFSLGATAFSRVAFVSIS</sequence>
<evidence type="ECO:0000313" key="2">
    <source>
        <dbReference type="Proteomes" id="UP000319976"/>
    </source>
</evidence>